<gene>
    <name evidence="5 6" type="primary">sepF</name>
    <name evidence="6" type="ORF">CLTEP_00540</name>
</gene>
<keyword evidence="3 5" id="KW-0131">Cell cycle</keyword>
<keyword evidence="2 5" id="KW-0717">Septation</keyword>
<dbReference type="RefSeq" id="WP_066820799.1">
    <property type="nucleotide sequence ID" value="NZ_LTBA01000001.1"/>
</dbReference>
<keyword evidence="7" id="KW-1185">Reference proteome</keyword>
<dbReference type="PANTHER" id="PTHR35798:SF1">
    <property type="entry name" value="CELL DIVISION PROTEIN SEPF"/>
    <property type="match status" value="1"/>
</dbReference>
<evidence type="ECO:0000256" key="1">
    <source>
        <dbReference type="ARBA" id="ARBA00022618"/>
    </source>
</evidence>
<dbReference type="Pfam" id="PF04472">
    <property type="entry name" value="SepF"/>
    <property type="match status" value="1"/>
</dbReference>
<dbReference type="OrthoDB" id="9815206at2"/>
<proteinExistence type="inferred from homology"/>
<evidence type="ECO:0000256" key="2">
    <source>
        <dbReference type="ARBA" id="ARBA00023210"/>
    </source>
</evidence>
<comment type="subunit">
    <text evidence="5">Homodimer. Interacts with FtsZ.</text>
</comment>
<dbReference type="EMBL" id="LTBA01000001">
    <property type="protein sequence ID" value="KYH35661.1"/>
    <property type="molecule type" value="Genomic_DNA"/>
</dbReference>
<dbReference type="InterPro" id="IPR023052">
    <property type="entry name" value="Cell_div_SepF"/>
</dbReference>
<dbReference type="Gene3D" id="3.30.110.150">
    <property type="entry name" value="SepF-like protein"/>
    <property type="match status" value="1"/>
</dbReference>
<protein>
    <recommendedName>
        <fullName evidence="5">Cell division protein SepF</fullName>
    </recommendedName>
</protein>
<evidence type="ECO:0000256" key="5">
    <source>
        <dbReference type="HAMAP-Rule" id="MF_01197"/>
    </source>
</evidence>
<accession>A0A151B6U2</accession>
<organism evidence="6 7">
    <name type="scientific">Clostridium tepidiprofundi DSM 19306</name>
    <dbReference type="NCBI Taxonomy" id="1121338"/>
    <lineage>
        <taxon>Bacteria</taxon>
        <taxon>Bacillati</taxon>
        <taxon>Bacillota</taxon>
        <taxon>Clostridia</taxon>
        <taxon>Eubacteriales</taxon>
        <taxon>Clostridiaceae</taxon>
        <taxon>Clostridium</taxon>
    </lineage>
</organism>
<comment type="similarity">
    <text evidence="5">Belongs to the SepF family.</text>
</comment>
<dbReference type="GO" id="GO:0000917">
    <property type="term" value="P:division septum assembly"/>
    <property type="evidence" value="ECO:0007669"/>
    <property type="project" value="UniProtKB-KW"/>
</dbReference>
<dbReference type="PANTHER" id="PTHR35798">
    <property type="entry name" value="CELL DIVISION PROTEIN SEPF"/>
    <property type="match status" value="1"/>
</dbReference>
<evidence type="ECO:0000256" key="4">
    <source>
        <dbReference type="ARBA" id="ARBA00044936"/>
    </source>
</evidence>
<dbReference type="STRING" id="1121338.CLTEP_00540"/>
<name>A0A151B6U2_9CLOT</name>
<keyword evidence="5" id="KW-0963">Cytoplasm</keyword>
<dbReference type="AlphaFoldDB" id="A0A151B6U2"/>
<dbReference type="PATRIC" id="fig|1121338.3.peg.55"/>
<dbReference type="InterPro" id="IPR038594">
    <property type="entry name" value="SepF-like_sf"/>
</dbReference>
<evidence type="ECO:0000313" key="6">
    <source>
        <dbReference type="EMBL" id="KYH35661.1"/>
    </source>
</evidence>
<comment type="subcellular location">
    <subcellularLocation>
        <location evidence="5">Cytoplasm</location>
    </subcellularLocation>
    <text evidence="5">Localizes to the division site, in a FtsZ-dependent manner.</text>
</comment>
<dbReference type="GO" id="GO:0005737">
    <property type="term" value="C:cytoplasm"/>
    <property type="evidence" value="ECO:0007669"/>
    <property type="project" value="UniProtKB-SubCell"/>
</dbReference>
<dbReference type="InterPro" id="IPR007561">
    <property type="entry name" value="Cell_div_SepF/SepF-rel"/>
</dbReference>
<comment type="caution">
    <text evidence="6">The sequence shown here is derived from an EMBL/GenBank/DDBJ whole genome shotgun (WGS) entry which is preliminary data.</text>
</comment>
<keyword evidence="1 5" id="KW-0132">Cell division</keyword>
<dbReference type="GO" id="GO:0043093">
    <property type="term" value="P:FtsZ-dependent cytokinesis"/>
    <property type="evidence" value="ECO:0007669"/>
    <property type="project" value="UniProtKB-UniRule"/>
</dbReference>
<reference evidence="6 7" key="1">
    <citation type="submission" date="2016-02" db="EMBL/GenBank/DDBJ databases">
        <title>Genome sequence of Clostridium tepidiprofundi DSM 19306.</title>
        <authorList>
            <person name="Poehlein A."/>
            <person name="Daniel R."/>
        </authorList>
    </citation>
    <scope>NUCLEOTIDE SEQUENCE [LARGE SCALE GENOMIC DNA]</scope>
    <source>
        <strain evidence="6 7">DSM 19306</strain>
    </source>
</reference>
<comment type="function">
    <text evidence="4 5">Cell division protein that is part of the divisome complex and is recruited early to the Z-ring. Probably stimulates Z-ring formation, perhaps through the cross-linking of FtsZ protofilaments. Its function overlaps with FtsA.</text>
</comment>
<evidence type="ECO:0000313" key="7">
    <source>
        <dbReference type="Proteomes" id="UP000075531"/>
    </source>
</evidence>
<evidence type="ECO:0000256" key="3">
    <source>
        <dbReference type="ARBA" id="ARBA00023306"/>
    </source>
</evidence>
<sequence length="150" mass="16873">MSGKVLNKMMGILGMEDNYDDYDEQEDVLDEQEEQEDDDYDLLNSKKGKILNIHTSSSVKVEIVKPYDFEEATSVCESLKKRKIIVINTTALDNKIAQRFLDFVGGACYISGGELQEVEKGIYIISPSNVEIDNSLKTELSSKGVFSFIK</sequence>
<dbReference type="Proteomes" id="UP000075531">
    <property type="component" value="Unassembled WGS sequence"/>
</dbReference>
<dbReference type="HAMAP" id="MF_01197">
    <property type="entry name" value="SepF"/>
    <property type="match status" value="1"/>
</dbReference>